<feature type="compositionally biased region" description="Basic and acidic residues" evidence="1">
    <location>
        <begin position="208"/>
        <end position="235"/>
    </location>
</feature>
<dbReference type="Proteomes" id="UP001500190">
    <property type="component" value="Unassembled WGS sequence"/>
</dbReference>
<dbReference type="EMBL" id="BAAAND010000004">
    <property type="protein sequence ID" value="GAA1581812.1"/>
    <property type="molecule type" value="Genomic_DNA"/>
</dbReference>
<evidence type="ECO:0000313" key="3">
    <source>
        <dbReference type="EMBL" id="GAA1581812.1"/>
    </source>
</evidence>
<evidence type="ECO:0000256" key="1">
    <source>
        <dbReference type="SAM" id="MobiDB-lite"/>
    </source>
</evidence>
<organism evidence="3 4">
    <name type="scientific">Kribbella karoonensis</name>
    <dbReference type="NCBI Taxonomy" id="324851"/>
    <lineage>
        <taxon>Bacteria</taxon>
        <taxon>Bacillati</taxon>
        <taxon>Actinomycetota</taxon>
        <taxon>Actinomycetes</taxon>
        <taxon>Propionibacteriales</taxon>
        <taxon>Kribbellaceae</taxon>
        <taxon>Kribbella</taxon>
    </lineage>
</organism>
<proteinExistence type="predicted"/>
<keyword evidence="4" id="KW-1185">Reference proteome</keyword>
<sequence length="347" mass="37073">MEDRVMGHLVRMVDVGLRYERIWRAAVGLLAGIGVLTALVFVSPATNLAAFLVAAFTIGAVCLSVGLGRDLPNADLLRAVPRGAVLGALCVLAICGYAAAVGARTVMLVLLVLGVSPPVVSWLRSGSAPSEPAWTNHGGPGRAGAGAAWGTAGRTGTPWGPLSRGDTSGRSDGSSWGNADRNDSSGRSVGSGEGVSAGSGSGGGSGRAKPDRRGDAGERDRRGDSDERERGDRTRRFGRLRRRRQMDRKLPSAPSLQQQLPLPKYLTAVVRGVGELTDEELCLAWRRSFTQLERAIRPDHRQAMVDVRRAYLDELERRHPESFASWLASNPRAAGNPARFFTHRADH</sequence>
<keyword evidence="2" id="KW-1133">Transmembrane helix</keyword>
<feature type="transmembrane region" description="Helical" evidence="2">
    <location>
        <begin position="21"/>
        <end position="42"/>
    </location>
</feature>
<reference evidence="4" key="1">
    <citation type="journal article" date="2019" name="Int. J. Syst. Evol. Microbiol.">
        <title>The Global Catalogue of Microorganisms (GCM) 10K type strain sequencing project: providing services to taxonomists for standard genome sequencing and annotation.</title>
        <authorList>
            <consortium name="The Broad Institute Genomics Platform"/>
            <consortium name="The Broad Institute Genome Sequencing Center for Infectious Disease"/>
            <person name="Wu L."/>
            <person name="Ma J."/>
        </authorList>
    </citation>
    <scope>NUCLEOTIDE SEQUENCE [LARGE SCALE GENOMIC DNA]</scope>
    <source>
        <strain evidence="4">JCM 14304</strain>
    </source>
</reference>
<evidence type="ECO:0008006" key="5">
    <source>
        <dbReference type="Google" id="ProtNLM"/>
    </source>
</evidence>
<comment type="caution">
    <text evidence="3">The sequence shown here is derived from an EMBL/GenBank/DDBJ whole genome shotgun (WGS) entry which is preliminary data.</text>
</comment>
<feature type="transmembrane region" description="Helical" evidence="2">
    <location>
        <begin position="48"/>
        <end position="67"/>
    </location>
</feature>
<protein>
    <recommendedName>
        <fullName evidence="5">DUF4129 domain-containing protein</fullName>
    </recommendedName>
</protein>
<feature type="compositionally biased region" description="Gly residues" evidence="1">
    <location>
        <begin position="189"/>
        <end position="206"/>
    </location>
</feature>
<gene>
    <name evidence="3" type="ORF">GCM10009742_28250</name>
</gene>
<feature type="region of interest" description="Disordered" evidence="1">
    <location>
        <begin position="126"/>
        <end position="256"/>
    </location>
</feature>
<feature type="compositionally biased region" description="Basic residues" evidence="1">
    <location>
        <begin position="236"/>
        <end position="246"/>
    </location>
</feature>
<evidence type="ECO:0000256" key="2">
    <source>
        <dbReference type="SAM" id="Phobius"/>
    </source>
</evidence>
<feature type="transmembrane region" description="Helical" evidence="2">
    <location>
        <begin position="79"/>
        <end position="100"/>
    </location>
</feature>
<keyword evidence="2" id="KW-0472">Membrane</keyword>
<evidence type="ECO:0000313" key="4">
    <source>
        <dbReference type="Proteomes" id="UP001500190"/>
    </source>
</evidence>
<name>A0ABP4PI04_9ACTN</name>
<feature type="compositionally biased region" description="Low complexity" evidence="1">
    <location>
        <begin position="145"/>
        <end position="177"/>
    </location>
</feature>
<keyword evidence="2" id="KW-0812">Transmembrane</keyword>
<accession>A0ABP4PI04</accession>